<dbReference type="AlphaFoldDB" id="A0A1H8F809"/>
<dbReference type="PANTHER" id="PTHR47962">
    <property type="entry name" value="ATP-DEPENDENT HELICASE LHR-RELATED-RELATED"/>
    <property type="match status" value="1"/>
</dbReference>
<dbReference type="Pfam" id="PF04851">
    <property type="entry name" value="ResIII"/>
    <property type="match status" value="1"/>
</dbReference>
<dbReference type="EMBL" id="FOCL01000002">
    <property type="protein sequence ID" value="SEN28061.1"/>
    <property type="molecule type" value="Genomic_DNA"/>
</dbReference>
<dbReference type="Proteomes" id="UP000198942">
    <property type="component" value="Unassembled WGS sequence"/>
</dbReference>
<keyword evidence="4" id="KW-1185">Reference proteome</keyword>
<dbReference type="GO" id="GO:0005524">
    <property type="term" value="F:ATP binding"/>
    <property type="evidence" value="ECO:0007669"/>
    <property type="project" value="InterPro"/>
</dbReference>
<dbReference type="Pfam" id="PF13091">
    <property type="entry name" value="PLDc_2"/>
    <property type="match status" value="1"/>
</dbReference>
<evidence type="ECO:0000313" key="4">
    <source>
        <dbReference type="Proteomes" id="UP000198942"/>
    </source>
</evidence>
<reference evidence="4" key="1">
    <citation type="submission" date="2016-10" db="EMBL/GenBank/DDBJ databases">
        <authorList>
            <person name="Varghese N."/>
            <person name="Submissions S."/>
        </authorList>
    </citation>
    <scope>NUCLEOTIDE SEQUENCE [LARGE SCALE GENOMIC DNA]</scope>
    <source>
        <strain evidence="4">Gh-48</strain>
    </source>
</reference>
<feature type="domain" description="Helicase ATP-binding" evidence="1">
    <location>
        <begin position="336"/>
        <end position="491"/>
    </location>
</feature>
<keyword evidence="3" id="KW-0067">ATP-binding</keyword>
<dbReference type="InterPro" id="IPR052511">
    <property type="entry name" value="ATP-dep_Helicase"/>
</dbReference>
<dbReference type="InterPro" id="IPR006935">
    <property type="entry name" value="Helicase/UvrB_N"/>
</dbReference>
<keyword evidence="3" id="KW-0547">Nucleotide-binding</keyword>
<dbReference type="Pfam" id="PF00271">
    <property type="entry name" value="Helicase_C"/>
    <property type="match status" value="1"/>
</dbReference>
<dbReference type="CDD" id="cd18799">
    <property type="entry name" value="SF2_C_EcoAI-like"/>
    <property type="match status" value="1"/>
</dbReference>
<accession>A0A1H8F809</accession>
<proteinExistence type="predicted"/>
<dbReference type="Gene3D" id="3.30.870.10">
    <property type="entry name" value="Endonuclease Chain A"/>
    <property type="match status" value="1"/>
</dbReference>
<evidence type="ECO:0000259" key="2">
    <source>
        <dbReference type="PROSITE" id="PS51194"/>
    </source>
</evidence>
<dbReference type="RefSeq" id="WP_091210317.1">
    <property type="nucleotide sequence ID" value="NZ_FOCL01000002.1"/>
</dbReference>
<dbReference type="PANTHER" id="PTHR47962:SF7">
    <property type="entry name" value="MITOCHONDRIAL ATP-DEPENDENT HELICASE IRC3-RELATED"/>
    <property type="match status" value="1"/>
</dbReference>
<dbReference type="InterPro" id="IPR021835">
    <property type="entry name" value="DUF3427"/>
</dbReference>
<dbReference type="SMART" id="SM00490">
    <property type="entry name" value="HELICc"/>
    <property type="match status" value="1"/>
</dbReference>
<sequence>MPTLELGLYEQLITKLISNKLQTVNNDTFFVKSTLLDKEEASRYLSIYLSETIKFALNEIKGDDKVLKQIELSNKIIQLLMNALPDISLTGNLIENEGKILNAVFSTLDNPHSKLEERIKLITPYTRLSQSELFTGNNVGISLESEIKKEILSSDEICWLVSFIKYSGIRIFKDELEEFTNSGKKLKIITTSYMGATDVKAIEFLSKLPNTEIKVSYNSDHERLHAKAYLFLRKTGFNTGYIGSSNISRSALTNGLEWNLKVTSKEITHIIDKFKKTFETYWVDKDFEPYVSGRDALKLETALKQQKSYDRKSITTFFDLKPFPYQEEILEKLNSERVVHNRFKNLLVAATGTGKTVISAFDYKRFKTSNSRARLLFIAHRKEILEQAQNTFQHVLKDPNFGDLWVDGITPTNYDNVFASVQSLNNKIQDLALTSDFYDFIIIDEVHHAPASSYRSIFEKFDPQILLGLTATPERGDGEDVLKDFCDEIAAEIRLPEALNRKLLSPFQYFALSDSVDLSRLSWKNGKYEINELTKLYTENDRRVNEILANCEKYLTDINDVMAVGFCVSQDHARYMAEKFTLAGLKADYLTSETSDNRDELRTRLKRKEINYLFVRDIFNEGVDIPEIDTVLFLRPTESLTIFLQQLGRGLRLAANKDCLTVLDFVGNSRPEYDFEHKFRALVGKTHTSIITEIEDEFPHLPLGCSIVLEKKAKEIILKNISAAIGFNRTQLINKIRSFHLQIALPLTLKNFITVQNIDLPLIYKNKKFGWKRLCAEAGAISSFDEPNESFLTGSISRKLLQCNSISYLQFIKTLIDNNFIIETLNTEQQQMLLMFHYDIWQKAGPEVGFDSIEKSILQIGNNPVMVAELREVVDLLISRIDFVEKPIALDFPFPLQVHSRYNRDQILVAMQLHKFDKASSNREGVALNKELNTEAFFVTLKKSDKEYSPTTLYDDYAINEYLFHWQSQNATSPESNKGLSYINHKTDDKKILLFVREQNDDEFGFTMSYVFLGEANFIKSSGSKPMNIEWQLNEPMPAYIWKESGKLAVG</sequence>
<organism evidence="3 4">
    <name type="scientific">Mucilaginibacter gossypiicola</name>
    <dbReference type="NCBI Taxonomy" id="551995"/>
    <lineage>
        <taxon>Bacteria</taxon>
        <taxon>Pseudomonadati</taxon>
        <taxon>Bacteroidota</taxon>
        <taxon>Sphingobacteriia</taxon>
        <taxon>Sphingobacteriales</taxon>
        <taxon>Sphingobacteriaceae</taxon>
        <taxon>Mucilaginibacter</taxon>
    </lineage>
</organism>
<name>A0A1H8F809_9SPHI</name>
<dbReference type="SMART" id="SM00487">
    <property type="entry name" value="DEXDc"/>
    <property type="match status" value="1"/>
</dbReference>
<dbReference type="GO" id="GO:0004386">
    <property type="term" value="F:helicase activity"/>
    <property type="evidence" value="ECO:0007669"/>
    <property type="project" value="UniProtKB-KW"/>
</dbReference>
<keyword evidence="3" id="KW-0347">Helicase</keyword>
<dbReference type="InterPro" id="IPR014001">
    <property type="entry name" value="Helicase_ATP-bd"/>
</dbReference>
<dbReference type="GO" id="GO:0016887">
    <property type="term" value="F:ATP hydrolysis activity"/>
    <property type="evidence" value="ECO:0007669"/>
    <property type="project" value="TreeGrafter"/>
</dbReference>
<dbReference type="Gene3D" id="3.40.50.300">
    <property type="entry name" value="P-loop containing nucleotide triphosphate hydrolases"/>
    <property type="match status" value="2"/>
</dbReference>
<dbReference type="InterPro" id="IPR025202">
    <property type="entry name" value="PLD-like_dom"/>
</dbReference>
<feature type="domain" description="Helicase C-terminal" evidence="2">
    <location>
        <begin position="550"/>
        <end position="698"/>
    </location>
</feature>
<dbReference type="GO" id="GO:0003677">
    <property type="term" value="F:DNA binding"/>
    <property type="evidence" value="ECO:0007669"/>
    <property type="project" value="InterPro"/>
</dbReference>
<dbReference type="InterPro" id="IPR027417">
    <property type="entry name" value="P-loop_NTPase"/>
</dbReference>
<keyword evidence="3" id="KW-0378">Hydrolase</keyword>
<gene>
    <name evidence="3" type="ORF">SAMN05192574_102993</name>
</gene>
<dbReference type="CDD" id="cd09203">
    <property type="entry name" value="PLDc_N_DEXD_b1"/>
    <property type="match status" value="1"/>
</dbReference>
<protein>
    <submittedName>
        <fullName evidence="3">Superfamily II DNA or RNA helicase</fullName>
    </submittedName>
</protein>
<dbReference type="SUPFAM" id="SSF52540">
    <property type="entry name" value="P-loop containing nucleoside triphosphate hydrolases"/>
    <property type="match status" value="1"/>
</dbReference>
<evidence type="ECO:0000259" key="1">
    <source>
        <dbReference type="PROSITE" id="PS51192"/>
    </source>
</evidence>
<dbReference type="Pfam" id="PF11907">
    <property type="entry name" value="DUF3427"/>
    <property type="match status" value="1"/>
</dbReference>
<dbReference type="SUPFAM" id="SSF56024">
    <property type="entry name" value="Phospholipase D/nuclease"/>
    <property type="match status" value="1"/>
</dbReference>
<dbReference type="OrthoDB" id="9759819at2"/>
<dbReference type="STRING" id="551995.SAMN05192574_102993"/>
<dbReference type="InterPro" id="IPR001650">
    <property type="entry name" value="Helicase_C-like"/>
</dbReference>
<dbReference type="CDD" id="cd18032">
    <property type="entry name" value="DEXHc_RE_I_III_res"/>
    <property type="match status" value="1"/>
</dbReference>
<dbReference type="PROSITE" id="PS51194">
    <property type="entry name" value="HELICASE_CTER"/>
    <property type="match status" value="1"/>
</dbReference>
<evidence type="ECO:0000313" key="3">
    <source>
        <dbReference type="EMBL" id="SEN28061.1"/>
    </source>
</evidence>
<dbReference type="PROSITE" id="PS51192">
    <property type="entry name" value="HELICASE_ATP_BIND_1"/>
    <property type="match status" value="1"/>
</dbReference>